<dbReference type="EMBL" id="MN740534">
    <property type="protein sequence ID" value="QHU31983.1"/>
    <property type="molecule type" value="Genomic_DNA"/>
</dbReference>
<evidence type="ECO:0008006" key="2">
    <source>
        <dbReference type="Google" id="ProtNLM"/>
    </source>
</evidence>
<dbReference type="AlphaFoldDB" id="A0A6C0LNC9"/>
<dbReference type="InterPro" id="IPR012337">
    <property type="entry name" value="RNaseH-like_sf"/>
</dbReference>
<dbReference type="SUPFAM" id="SSF53098">
    <property type="entry name" value="Ribonuclease H-like"/>
    <property type="match status" value="1"/>
</dbReference>
<dbReference type="InterPro" id="IPR036397">
    <property type="entry name" value="RNaseH_sf"/>
</dbReference>
<reference evidence="1" key="1">
    <citation type="journal article" date="2020" name="Nature">
        <title>Giant virus diversity and host interactions through global metagenomics.</title>
        <authorList>
            <person name="Schulz F."/>
            <person name="Roux S."/>
            <person name="Paez-Espino D."/>
            <person name="Jungbluth S."/>
            <person name="Walsh D.A."/>
            <person name="Denef V.J."/>
            <person name="McMahon K.D."/>
            <person name="Konstantinidis K.T."/>
            <person name="Eloe-Fadrosh E.A."/>
            <person name="Kyrpides N.C."/>
            <person name="Woyke T."/>
        </authorList>
    </citation>
    <scope>NUCLEOTIDE SEQUENCE</scope>
    <source>
        <strain evidence="1">GVMAG-M-3300027963-41</strain>
    </source>
</reference>
<evidence type="ECO:0000313" key="1">
    <source>
        <dbReference type="EMBL" id="QHU31983.1"/>
    </source>
</evidence>
<name>A0A6C0LNC9_9ZZZZ</name>
<accession>A0A6C0LNC9</accession>
<sequence>MPVYVGFDMGIRNLAYCVIEHGISGEWSIAAWDNVDLLEGGETAQTAKSCAGCGGGAKWISVGDGTKWCKACATGVRVKKSATAKPSLPCLPCDMGAKELKALATGRGVDAKKMKKPELVAWAQKEYLVPWKAVKTMSVGLDTIRKAMDTWLTSVLSSMARAELIRLENQPAMKNPTMKSVQIMLYTLLAHRLESEYFWTGNIDFVHAGVKSRAVDYTDISGASGEYKARKDTAEADVTAILAAGGAKASVWAKFFAGRSKKSDLADAFLMAYRQ</sequence>
<protein>
    <recommendedName>
        <fullName evidence="2">Mitochondrial resolvase Ydc2 catalytic domain-containing protein</fullName>
    </recommendedName>
</protein>
<organism evidence="1">
    <name type="scientific">viral metagenome</name>
    <dbReference type="NCBI Taxonomy" id="1070528"/>
    <lineage>
        <taxon>unclassified sequences</taxon>
        <taxon>metagenomes</taxon>
        <taxon>organismal metagenomes</taxon>
    </lineage>
</organism>
<dbReference type="Gene3D" id="3.30.420.10">
    <property type="entry name" value="Ribonuclease H-like superfamily/Ribonuclease H"/>
    <property type="match status" value="1"/>
</dbReference>
<dbReference type="GO" id="GO:0003676">
    <property type="term" value="F:nucleic acid binding"/>
    <property type="evidence" value="ECO:0007669"/>
    <property type="project" value="InterPro"/>
</dbReference>
<proteinExistence type="predicted"/>